<evidence type="ECO:0000256" key="2">
    <source>
        <dbReference type="PROSITE-ProRule" id="PRU00192"/>
    </source>
</evidence>
<proteinExistence type="predicted"/>
<keyword evidence="1 2" id="KW-0728">SH3 domain</keyword>
<dbReference type="GO" id="GO:0007229">
    <property type="term" value="P:integrin-mediated signaling pathway"/>
    <property type="evidence" value="ECO:0007669"/>
    <property type="project" value="InterPro"/>
</dbReference>
<keyword evidence="6" id="KW-1185">Reference proteome</keyword>
<evidence type="ECO:0000313" key="6">
    <source>
        <dbReference type="Proteomes" id="UP000597762"/>
    </source>
</evidence>
<evidence type="ECO:0000259" key="4">
    <source>
        <dbReference type="PROSITE" id="PS50002"/>
    </source>
</evidence>
<feature type="compositionally biased region" description="Acidic residues" evidence="3">
    <location>
        <begin position="363"/>
        <end position="373"/>
    </location>
</feature>
<dbReference type="PANTHER" id="PTHR16830:SF12">
    <property type="entry name" value="PDZ DOMAIN-CONTAINING PROTEIN"/>
    <property type="match status" value="1"/>
</dbReference>
<feature type="compositionally biased region" description="Polar residues" evidence="3">
    <location>
        <begin position="50"/>
        <end position="60"/>
    </location>
</feature>
<dbReference type="GO" id="GO:0050852">
    <property type="term" value="P:T cell receptor signaling pathway"/>
    <property type="evidence" value="ECO:0007669"/>
    <property type="project" value="TreeGrafter"/>
</dbReference>
<dbReference type="PANTHER" id="PTHR16830">
    <property type="entry name" value="SH2 CONTAINING ADAPTOR PRAM-1 RELATED"/>
    <property type="match status" value="1"/>
</dbReference>
<feature type="region of interest" description="Disordered" evidence="3">
    <location>
        <begin position="1"/>
        <end position="82"/>
    </location>
</feature>
<dbReference type="Proteomes" id="UP000597762">
    <property type="component" value="Unassembled WGS sequence"/>
</dbReference>
<feature type="compositionally biased region" description="Basic and acidic residues" evidence="3">
    <location>
        <begin position="27"/>
        <end position="49"/>
    </location>
</feature>
<dbReference type="Gene3D" id="2.30.30.40">
    <property type="entry name" value="SH3 Domains"/>
    <property type="match status" value="1"/>
</dbReference>
<dbReference type="CDD" id="cd00174">
    <property type="entry name" value="SH3"/>
    <property type="match status" value="1"/>
</dbReference>
<feature type="compositionally biased region" description="Basic and acidic residues" evidence="3">
    <location>
        <begin position="382"/>
        <end position="419"/>
    </location>
</feature>
<feature type="region of interest" description="Disordered" evidence="3">
    <location>
        <begin position="310"/>
        <end position="419"/>
    </location>
</feature>
<dbReference type="AlphaFoldDB" id="A0A812BWW5"/>
<dbReference type="GO" id="GO:0005886">
    <property type="term" value="C:plasma membrane"/>
    <property type="evidence" value="ECO:0007669"/>
    <property type="project" value="InterPro"/>
</dbReference>
<comment type="caution">
    <text evidence="5">The sequence shown here is derived from an EMBL/GenBank/DDBJ whole genome shotgun (WGS) entry which is preliminary data.</text>
</comment>
<evidence type="ECO:0000313" key="5">
    <source>
        <dbReference type="EMBL" id="CAE1242250.1"/>
    </source>
</evidence>
<accession>A0A812BWW5</accession>
<gene>
    <name evidence="5" type="ORF">SPHA_23223</name>
</gene>
<reference evidence="5" key="1">
    <citation type="submission" date="2021-01" db="EMBL/GenBank/DDBJ databases">
        <authorList>
            <person name="Li R."/>
            <person name="Bekaert M."/>
        </authorList>
    </citation>
    <scope>NUCLEOTIDE SEQUENCE</scope>
    <source>
        <strain evidence="5">Farmed</strain>
    </source>
</reference>
<dbReference type="InterPro" id="IPR043443">
    <property type="entry name" value="FYB1/2-like"/>
</dbReference>
<dbReference type="InterPro" id="IPR036028">
    <property type="entry name" value="SH3-like_dom_sf"/>
</dbReference>
<dbReference type="FunFam" id="2.30.30.40:FF:000307">
    <property type="entry name" value="Predicted protein"/>
    <property type="match status" value="1"/>
</dbReference>
<dbReference type="PROSITE" id="PS50002">
    <property type="entry name" value="SH3"/>
    <property type="match status" value="1"/>
</dbReference>
<dbReference type="SUPFAM" id="SSF50044">
    <property type="entry name" value="SH3-domain"/>
    <property type="match status" value="1"/>
</dbReference>
<feature type="compositionally biased region" description="Low complexity" evidence="3">
    <location>
        <begin position="316"/>
        <end position="328"/>
    </location>
</feature>
<dbReference type="OrthoDB" id="5986624at2759"/>
<feature type="region of interest" description="Disordered" evidence="3">
    <location>
        <begin position="202"/>
        <end position="232"/>
    </location>
</feature>
<feature type="compositionally biased region" description="Acidic residues" evidence="3">
    <location>
        <begin position="517"/>
        <end position="528"/>
    </location>
</feature>
<feature type="compositionally biased region" description="Basic and acidic residues" evidence="3">
    <location>
        <begin position="64"/>
        <end position="75"/>
    </location>
</feature>
<feature type="region of interest" description="Disordered" evidence="3">
    <location>
        <begin position="508"/>
        <end position="534"/>
    </location>
</feature>
<evidence type="ECO:0000256" key="1">
    <source>
        <dbReference type="ARBA" id="ARBA00022443"/>
    </source>
</evidence>
<feature type="region of interest" description="Disordered" evidence="3">
    <location>
        <begin position="114"/>
        <end position="171"/>
    </location>
</feature>
<protein>
    <submittedName>
        <fullName evidence="5">FYB</fullName>
    </submittedName>
</protein>
<evidence type="ECO:0000256" key="3">
    <source>
        <dbReference type="SAM" id="MobiDB-lite"/>
    </source>
</evidence>
<feature type="domain" description="SH3" evidence="4">
    <location>
        <begin position="426"/>
        <end position="492"/>
    </location>
</feature>
<name>A0A812BWW5_ACAPH</name>
<sequence>MAGQGNVTVSALKAKFDTPISNNKTEGTAKKVTDRNARFKPHSPPDKTNHATIPSYNRAISATLDRKTNREDTHKRLSYTKTDSVQCDKSTLNGNAQSESSSRLSMTTNKINIPAAFSKETPPSSVTSTKQTGRVTYGGSRQGSKDSNSENSLENSPKKTYGSSGSPKNLVTDKGIAMREANEIKNLGEGLVKKRAELLFQNIHGNSSTTTKSKPSPPTTSDRRDSLPKGISMTNKGIIIRERDGKKFQMCSKAKLNTTQKCPCKPKKLESNQFQALLKQYRNAVEVLRNSGELQIEDRPASLIPELTAEEEAELEGSASSHSSTSTTNRPMPPLPHKPNASINGSEPDQTYDDVMNTIKDEGPDDVYDDLETLECNTDNQELEKKKEKEKKEQEKEEKKRKEREEKERKKQEKEEKKIRAKFKMDGTEKVVGEGTYTGESCKGGKLELTVKKGDRINILRMHNNPAGKWLAKTEDGKVGYIDSQSVEICTSNIKNVMGVAGGSYANFTPPSGYAPGEEENSPDDIYEEIPKCD</sequence>
<dbReference type="Pfam" id="PF07653">
    <property type="entry name" value="SH3_2"/>
    <property type="match status" value="1"/>
</dbReference>
<dbReference type="InterPro" id="IPR001452">
    <property type="entry name" value="SH3_domain"/>
</dbReference>
<organism evidence="5 6">
    <name type="scientific">Acanthosepion pharaonis</name>
    <name type="common">Pharaoh cuttlefish</name>
    <name type="synonym">Sepia pharaonis</name>
    <dbReference type="NCBI Taxonomy" id="158019"/>
    <lineage>
        <taxon>Eukaryota</taxon>
        <taxon>Metazoa</taxon>
        <taxon>Spiralia</taxon>
        <taxon>Lophotrochozoa</taxon>
        <taxon>Mollusca</taxon>
        <taxon>Cephalopoda</taxon>
        <taxon>Coleoidea</taxon>
        <taxon>Decapodiformes</taxon>
        <taxon>Sepiida</taxon>
        <taxon>Sepiina</taxon>
        <taxon>Sepiidae</taxon>
        <taxon>Acanthosepion</taxon>
    </lineage>
</organism>
<dbReference type="GO" id="GO:0072659">
    <property type="term" value="P:protein localization to plasma membrane"/>
    <property type="evidence" value="ECO:0007669"/>
    <property type="project" value="TreeGrafter"/>
</dbReference>
<dbReference type="EMBL" id="CAHIKZ030000859">
    <property type="protein sequence ID" value="CAE1242250.1"/>
    <property type="molecule type" value="Genomic_DNA"/>
</dbReference>
<feature type="compositionally biased region" description="Polar residues" evidence="3">
    <location>
        <begin position="121"/>
        <end position="134"/>
    </location>
</feature>